<feature type="transmembrane region" description="Helical" evidence="2">
    <location>
        <begin position="263"/>
        <end position="286"/>
    </location>
</feature>
<proteinExistence type="predicted"/>
<dbReference type="Pfam" id="PF20153">
    <property type="entry name" value="DUF6535"/>
    <property type="match status" value="1"/>
</dbReference>
<feature type="transmembrane region" description="Helical" evidence="2">
    <location>
        <begin position="112"/>
        <end position="135"/>
    </location>
</feature>
<keyword evidence="2" id="KW-0472">Membrane</keyword>
<evidence type="ECO:0000259" key="3">
    <source>
        <dbReference type="Pfam" id="PF20153"/>
    </source>
</evidence>
<evidence type="ECO:0000313" key="5">
    <source>
        <dbReference type="Proteomes" id="UP000076722"/>
    </source>
</evidence>
<keyword evidence="2" id="KW-1133">Transmembrane helix</keyword>
<gene>
    <name evidence="4" type="ORF">SISNIDRAFT_226475</name>
</gene>
<organism evidence="4 5">
    <name type="scientific">Sistotremastrum niveocremeum HHB9708</name>
    <dbReference type="NCBI Taxonomy" id="1314777"/>
    <lineage>
        <taxon>Eukaryota</taxon>
        <taxon>Fungi</taxon>
        <taxon>Dikarya</taxon>
        <taxon>Basidiomycota</taxon>
        <taxon>Agaricomycotina</taxon>
        <taxon>Agaricomycetes</taxon>
        <taxon>Sistotremastrales</taxon>
        <taxon>Sistotremastraceae</taxon>
        <taxon>Sertulicium</taxon>
        <taxon>Sertulicium niveocremeum</taxon>
    </lineage>
</organism>
<feature type="domain" description="DUF6535" evidence="3">
    <location>
        <begin position="91"/>
        <end position="250"/>
    </location>
</feature>
<evidence type="ECO:0000313" key="4">
    <source>
        <dbReference type="EMBL" id="KZS89490.1"/>
    </source>
</evidence>
<reference evidence="4 5" key="1">
    <citation type="journal article" date="2016" name="Mol. Biol. Evol.">
        <title>Comparative Genomics of Early-Diverging Mushroom-Forming Fungi Provides Insights into the Origins of Lignocellulose Decay Capabilities.</title>
        <authorList>
            <person name="Nagy L.G."/>
            <person name="Riley R."/>
            <person name="Tritt A."/>
            <person name="Adam C."/>
            <person name="Daum C."/>
            <person name="Floudas D."/>
            <person name="Sun H."/>
            <person name="Yadav J.S."/>
            <person name="Pangilinan J."/>
            <person name="Larsson K.H."/>
            <person name="Matsuura K."/>
            <person name="Barry K."/>
            <person name="Labutti K."/>
            <person name="Kuo R."/>
            <person name="Ohm R.A."/>
            <person name="Bhattacharya S.S."/>
            <person name="Shirouzu T."/>
            <person name="Yoshinaga Y."/>
            <person name="Martin F.M."/>
            <person name="Grigoriev I.V."/>
            <person name="Hibbett D.S."/>
        </authorList>
    </citation>
    <scope>NUCLEOTIDE SEQUENCE [LARGE SCALE GENOMIC DNA]</scope>
    <source>
        <strain evidence="4 5">HHB9708</strain>
    </source>
</reference>
<keyword evidence="2" id="KW-0812">Transmembrane</keyword>
<feature type="transmembrane region" description="Helical" evidence="2">
    <location>
        <begin position="167"/>
        <end position="189"/>
    </location>
</feature>
<dbReference type="AlphaFoldDB" id="A0A164QAT5"/>
<dbReference type="EMBL" id="KV419427">
    <property type="protein sequence ID" value="KZS89490.1"/>
    <property type="molecule type" value="Genomic_DNA"/>
</dbReference>
<feature type="region of interest" description="Disordered" evidence="1">
    <location>
        <begin position="1"/>
        <end position="28"/>
    </location>
</feature>
<feature type="transmembrane region" description="Helical" evidence="2">
    <location>
        <begin position="222"/>
        <end position="251"/>
    </location>
</feature>
<accession>A0A164QAT5</accession>
<dbReference type="Proteomes" id="UP000076722">
    <property type="component" value="Unassembled WGS sequence"/>
</dbReference>
<dbReference type="InterPro" id="IPR045338">
    <property type="entry name" value="DUF6535"/>
</dbReference>
<sequence>MAHQRPEGPLGQPNPPYPPWQAQHPPQGMFQVSLGPLEAKFDRMLSLMEKQTQLTEMTFREHGEKLETLRQDALKNDQPFELRELKDQQTWGGLNKEAASMTKEAVGEWKDLMGVSLIFNAIFLAIVTAFIVPVLQDLQTPASNSSPDDSDSPALFDPHRQAVIQQWIAFFQTSAFAVSIFNSALCVLGTQWGARLVARIDAGDNHEMTRLQERRKATGKKWLFRLMGLLFSSLLLSILLFMVAFLLQAWIVAYAETEPRPVLIAAAAVVTTLVFATMVIVVATTYHAVQNKNSPFETPLSNILRLLLRRDTRKTTETTDMAQFVELKSDESSYMETLRIYAGVVLKTSDTEVLEKAVPSFEYLEWRSPDDADGILSAFKAIHARFMASDTSLRVKETVFQQLVAFAHNSDRAGDAPLVRWCRNQCDTLCSQSRELHVKYFPSFVSFTSVAFDNSDLGKVSKLPYEECMSGLLASYAPDEERGDRHDVFESALRQCDALIRSGRSNDVAKIIAINWPSILKSLIRSPFEVSETEHLFPFIARGRERMVLQEISNLISELPPSNSIGIHIFEFLELLSPLLPNELVLPSNFNLSRVLFMLLRDEKVTNVDAWRHYSETLIFYLDRGAFHQLSDIGPAYPVLVRCRSDSQMQQHLRDRAAFYLSQYAPRFSAMSNPSIDDRNRLISGLSIFAGNLEPQNLNGAIIAFVAAVDYWNLLLFQRNFAIRFRRDEQESILRSLMQNPIVSYGKPSLASRSCGPHLMSATSCCLWNSLLASESDALWPLLTLISLNCLSTSLVTDLAGKLGNDTARHSSITLTGRVLSMFRLIVPLSASFSIFVQRNLMQLRAIISTRLGRRHVNGLNPTSRGSK</sequence>
<evidence type="ECO:0000256" key="1">
    <source>
        <dbReference type="SAM" id="MobiDB-lite"/>
    </source>
</evidence>
<keyword evidence="5" id="KW-1185">Reference proteome</keyword>
<evidence type="ECO:0000256" key="2">
    <source>
        <dbReference type="SAM" id="Phobius"/>
    </source>
</evidence>
<protein>
    <recommendedName>
        <fullName evidence="3">DUF6535 domain-containing protein</fullName>
    </recommendedName>
</protein>
<name>A0A164QAT5_9AGAM</name>